<dbReference type="Proteomes" id="UP001497680">
    <property type="component" value="Unassembled WGS sequence"/>
</dbReference>
<organism evidence="1 2">
    <name type="scientific">Hypoxylon rubiginosum</name>
    <dbReference type="NCBI Taxonomy" id="110542"/>
    <lineage>
        <taxon>Eukaryota</taxon>
        <taxon>Fungi</taxon>
        <taxon>Dikarya</taxon>
        <taxon>Ascomycota</taxon>
        <taxon>Pezizomycotina</taxon>
        <taxon>Sordariomycetes</taxon>
        <taxon>Xylariomycetidae</taxon>
        <taxon>Xylariales</taxon>
        <taxon>Hypoxylaceae</taxon>
        <taxon>Hypoxylon</taxon>
    </lineage>
</organism>
<protein>
    <submittedName>
        <fullName evidence="1">Uncharacterized protein</fullName>
    </submittedName>
</protein>
<reference evidence="1 2" key="1">
    <citation type="journal article" date="2022" name="New Phytol.">
        <title>Ecological generalism drives hyperdiversity of secondary metabolite gene clusters in xylarialean endophytes.</title>
        <authorList>
            <person name="Franco M.E.E."/>
            <person name="Wisecaver J.H."/>
            <person name="Arnold A.E."/>
            <person name="Ju Y.M."/>
            <person name="Slot J.C."/>
            <person name="Ahrendt S."/>
            <person name="Moore L.P."/>
            <person name="Eastman K.E."/>
            <person name="Scott K."/>
            <person name="Konkel Z."/>
            <person name="Mondo S.J."/>
            <person name="Kuo A."/>
            <person name="Hayes R.D."/>
            <person name="Haridas S."/>
            <person name="Andreopoulos B."/>
            <person name="Riley R."/>
            <person name="LaButti K."/>
            <person name="Pangilinan J."/>
            <person name="Lipzen A."/>
            <person name="Amirebrahimi M."/>
            <person name="Yan J."/>
            <person name="Adam C."/>
            <person name="Keymanesh K."/>
            <person name="Ng V."/>
            <person name="Louie K."/>
            <person name="Northen T."/>
            <person name="Drula E."/>
            <person name="Henrissat B."/>
            <person name="Hsieh H.M."/>
            <person name="Youens-Clark K."/>
            <person name="Lutzoni F."/>
            <person name="Miadlikowska J."/>
            <person name="Eastwood D.C."/>
            <person name="Hamelin R.C."/>
            <person name="Grigoriev I.V."/>
            <person name="U'Ren J.M."/>
        </authorList>
    </citation>
    <scope>NUCLEOTIDE SEQUENCE [LARGE SCALE GENOMIC DNA]</scope>
    <source>
        <strain evidence="1 2">ER1909</strain>
    </source>
</reference>
<keyword evidence="2" id="KW-1185">Reference proteome</keyword>
<comment type="caution">
    <text evidence="1">The sequence shown here is derived from an EMBL/GenBank/DDBJ whole genome shotgun (WGS) entry which is preliminary data.</text>
</comment>
<dbReference type="EMBL" id="MU394286">
    <property type="protein sequence ID" value="KAI6091668.1"/>
    <property type="molecule type" value="Genomic_DNA"/>
</dbReference>
<evidence type="ECO:0000313" key="1">
    <source>
        <dbReference type="EMBL" id="KAI6091668.1"/>
    </source>
</evidence>
<accession>A0ACC0DGL9</accession>
<name>A0ACC0DGL9_9PEZI</name>
<gene>
    <name evidence="1" type="ORF">F4821DRAFT_226614</name>
</gene>
<evidence type="ECO:0000313" key="2">
    <source>
        <dbReference type="Proteomes" id="UP001497680"/>
    </source>
</evidence>
<sequence length="462" mass="52423">MPGNVSRVVWETDWQPPPISALNFDPTNETLCKVAGAWKAESLSVLQEGQEFITTQFVLPYLVYILPVNGRPSDPWTLLHWYENYIMMDRTSDGIPLEGSILEKLSVFPMVNCVDDICKNLDWVGDPDVSGRGMIITYYFAAGLVTMYLCALTLSNLGIIRQKYMTQSTSALFLSAFAESVNAFLDATLVFAASMLAAACFRLSQAFLQNHGEGKGHWMLYASIGSIYMSTFSIFPPLVLQCISQGLRRHWLRILFWTVVTILTIANEVLFETFFQTYVESYAGDKMSDALEVVWYGMCNPYTLLENGILPTLHLAQAILVLNAICYVAYMGWKRRSRNIQGWPRFRTFWEKAHRYIRTLNAVFCCLLMWIMIGIFHAYRDIVNGAAGEENQNSDWTFGQVLAVATWIPVAVEFLTVLKYGPEQGLSKKLSPRFTVVSVTESSLRGEKEAQYARVEDEHQDF</sequence>
<proteinExistence type="predicted"/>